<dbReference type="InterPro" id="IPR013216">
    <property type="entry name" value="Methyltransf_11"/>
</dbReference>
<dbReference type="Pfam" id="PF08241">
    <property type="entry name" value="Methyltransf_11"/>
    <property type="match status" value="1"/>
</dbReference>
<gene>
    <name evidence="2" type="ORF">B5M45_20535</name>
</gene>
<keyword evidence="3" id="KW-1185">Reference proteome</keyword>
<comment type="caution">
    <text evidence="2">The sequence shown here is derived from an EMBL/GenBank/DDBJ whole genome shotgun (WGS) entry which is preliminary data.</text>
</comment>
<dbReference type="InterPro" id="IPR029063">
    <property type="entry name" value="SAM-dependent_MTases_sf"/>
</dbReference>
<dbReference type="AlphaFoldDB" id="A0A1X0XYL5"/>
<dbReference type="SUPFAM" id="SSF53335">
    <property type="entry name" value="S-adenosyl-L-methionine-dependent methyltransferases"/>
    <property type="match status" value="1"/>
</dbReference>
<organism evidence="2 3">
    <name type="scientific">Mycobacterium simiae</name>
    <name type="common">Mycobacterium habana</name>
    <dbReference type="NCBI Taxonomy" id="1784"/>
    <lineage>
        <taxon>Bacteria</taxon>
        <taxon>Bacillati</taxon>
        <taxon>Actinomycetota</taxon>
        <taxon>Actinomycetes</taxon>
        <taxon>Mycobacteriales</taxon>
        <taxon>Mycobacteriaceae</taxon>
        <taxon>Mycobacterium</taxon>
        <taxon>Mycobacterium simiae complex</taxon>
    </lineage>
</organism>
<accession>A0A1X0XYL5</accession>
<dbReference type="EMBL" id="MZZM01000025">
    <property type="protein sequence ID" value="ORJ57966.1"/>
    <property type="molecule type" value="Genomic_DNA"/>
</dbReference>
<protein>
    <recommendedName>
        <fullName evidence="1">Methyltransferase type 11 domain-containing protein</fullName>
    </recommendedName>
</protein>
<dbReference type="Gene3D" id="3.40.50.150">
    <property type="entry name" value="Vaccinia Virus protein VP39"/>
    <property type="match status" value="1"/>
</dbReference>
<feature type="domain" description="Methyltransferase type 11" evidence="1">
    <location>
        <begin position="43"/>
        <end position="92"/>
    </location>
</feature>
<evidence type="ECO:0000313" key="3">
    <source>
        <dbReference type="Proteomes" id="UP000193040"/>
    </source>
</evidence>
<evidence type="ECO:0000259" key="1">
    <source>
        <dbReference type="Pfam" id="PF08241"/>
    </source>
</evidence>
<reference evidence="2 3" key="1">
    <citation type="submission" date="2017-03" db="EMBL/GenBank/DDBJ databases">
        <title>Genomic insights into Mycobacterium simiae human colonization.</title>
        <authorList>
            <person name="Steffani J.L."/>
            <person name="Brunck M.E."/>
            <person name="Cruz E."/>
            <person name="Montiel R."/>
            <person name="Barona F."/>
        </authorList>
    </citation>
    <scope>NUCLEOTIDE SEQUENCE [LARGE SCALE GENOMIC DNA]</scope>
    <source>
        <strain evidence="2 3">MsiGto</strain>
    </source>
</reference>
<name>A0A1X0XYL5_MYCSI</name>
<evidence type="ECO:0000313" key="2">
    <source>
        <dbReference type="EMBL" id="ORJ57966.1"/>
    </source>
</evidence>
<sequence>MKFDELSSLPVVNLYAGDLPDMPEYRTTGQVGLSLVQEDKWHIRHDVSKPMPMPDESVDSYQSEDVFEHIRLQSLPATIKEIYRVLKFGGLFRLSVPDYRCDILHDRSVKDAQGNLLFDPFGGGKYKRRFLIFGEKRVVRGGHVWFPKYESVRKLLTDSPFSSVNFLHYYDEAGNPFSAPIDYSKGFIKRTPDNDSRVSSPFRPMSIVVDCVK</sequence>
<dbReference type="Proteomes" id="UP000193040">
    <property type="component" value="Unassembled WGS sequence"/>
</dbReference>
<dbReference type="GO" id="GO:0008757">
    <property type="term" value="F:S-adenosylmethionine-dependent methyltransferase activity"/>
    <property type="evidence" value="ECO:0007669"/>
    <property type="project" value="InterPro"/>
</dbReference>
<dbReference type="RefSeq" id="WP_084952476.1">
    <property type="nucleotide sequence ID" value="NZ_MZZM01000025.1"/>
</dbReference>
<proteinExistence type="predicted"/>